<name>A0AAV9BCZ1_ACOGR</name>
<dbReference type="InterPro" id="IPR009675">
    <property type="entry name" value="TPX2_fam"/>
</dbReference>
<keyword evidence="9" id="KW-1185">Reference proteome</keyword>
<comment type="caution">
    <text evidence="8">The sequence shown here is derived from an EMBL/GenBank/DDBJ whole genome shotgun (WGS) entry which is preliminary data.</text>
</comment>
<comment type="subcellular location">
    <subcellularLocation>
        <location evidence="1">Cytoplasm</location>
        <location evidence="1">Cytoskeleton</location>
    </subcellularLocation>
</comment>
<reference evidence="8" key="1">
    <citation type="journal article" date="2023" name="Nat. Commun.">
        <title>Diploid and tetraploid genomes of Acorus and the evolution of monocots.</title>
        <authorList>
            <person name="Ma L."/>
            <person name="Liu K.W."/>
            <person name="Li Z."/>
            <person name="Hsiao Y.Y."/>
            <person name="Qi Y."/>
            <person name="Fu T."/>
            <person name="Tang G.D."/>
            <person name="Zhang D."/>
            <person name="Sun W.H."/>
            <person name="Liu D.K."/>
            <person name="Li Y."/>
            <person name="Chen G.Z."/>
            <person name="Liu X.D."/>
            <person name="Liao X.Y."/>
            <person name="Jiang Y.T."/>
            <person name="Yu X."/>
            <person name="Hao Y."/>
            <person name="Huang J."/>
            <person name="Zhao X.W."/>
            <person name="Ke S."/>
            <person name="Chen Y.Y."/>
            <person name="Wu W.L."/>
            <person name="Hsu J.L."/>
            <person name="Lin Y.F."/>
            <person name="Huang M.D."/>
            <person name="Li C.Y."/>
            <person name="Huang L."/>
            <person name="Wang Z.W."/>
            <person name="Zhao X."/>
            <person name="Zhong W.Y."/>
            <person name="Peng D.H."/>
            <person name="Ahmad S."/>
            <person name="Lan S."/>
            <person name="Zhang J.S."/>
            <person name="Tsai W.C."/>
            <person name="Van de Peer Y."/>
            <person name="Liu Z.J."/>
        </authorList>
    </citation>
    <scope>NUCLEOTIDE SEQUENCE</scope>
    <source>
        <strain evidence="8">SCP</strain>
    </source>
</reference>
<keyword evidence="5" id="KW-0206">Cytoskeleton</keyword>
<dbReference type="GO" id="GO:0005880">
    <property type="term" value="C:nuclear microtubule"/>
    <property type="evidence" value="ECO:0007669"/>
    <property type="project" value="TreeGrafter"/>
</dbReference>
<dbReference type="GO" id="GO:0090307">
    <property type="term" value="P:mitotic spindle assembly"/>
    <property type="evidence" value="ECO:0007669"/>
    <property type="project" value="TreeGrafter"/>
</dbReference>
<dbReference type="GO" id="GO:0060236">
    <property type="term" value="P:regulation of mitotic spindle organization"/>
    <property type="evidence" value="ECO:0007669"/>
    <property type="project" value="InterPro"/>
</dbReference>
<evidence type="ECO:0000259" key="7">
    <source>
        <dbReference type="Pfam" id="PF06886"/>
    </source>
</evidence>
<evidence type="ECO:0000313" key="8">
    <source>
        <dbReference type="EMBL" id="KAK1274191.1"/>
    </source>
</evidence>
<keyword evidence="4" id="KW-0493">Microtubule</keyword>
<dbReference type="GO" id="GO:0008017">
    <property type="term" value="F:microtubule binding"/>
    <property type="evidence" value="ECO:0007669"/>
    <property type="project" value="TreeGrafter"/>
</dbReference>
<protein>
    <recommendedName>
        <fullName evidence="7">TPX2 C-terminal domain-containing protein</fullName>
    </recommendedName>
</protein>
<proteinExistence type="inferred from homology"/>
<dbReference type="PANTHER" id="PTHR14326">
    <property type="entry name" value="TARGETING PROTEIN FOR XKLP2"/>
    <property type="match status" value="1"/>
</dbReference>
<dbReference type="GO" id="GO:0030295">
    <property type="term" value="F:protein kinase activator activity"/>
    <property type="evidence" value="ECO:0007669"/>
    <property type="project" value="TreeGrafter"/>
</dbReference>
<evidence type="ECO:0000256" key="6">
    <source>
        <dbReference type="SAM" id="MobiDB-lite"/>
    </source>
</evidence>
<dbReference type="AlphaFoldDB" id="A0AAV9BCZ1"/>
<feature type="domain" description="TPX2 C-terminal" evidence="7">
    <location>
        <begin position="123"/>
        <end position="197"/>
    </location>
</feature>
<comment type="similarity">
    <text evidence="2">Belongs to the TPX2 family.</text>
</comment>
<evidence type="ECO:0000256" key="1">
    <source>
        <dbReference type="ARBA" id="ARBA00004245"/>
    </source>
</evidence>
<keyword evidence="3" id="KW-0963">Cytoplasm</keyword>
<gene>
    <name evidence="8" type="ORF">QJS04_geneDACA008030</name>
</gene>
<evidence type="ECO:0000256" key="2">
    <source>
        <dbReference type="ARBA" id="ARBA00005885"/>
    </source>
</evidence>
<feature type="compositionally biased region" description="Low complexity" evidence="6">
    <location>
        <begin position="38"/>
        <end position="48"/>
    </location>
</feature>
<dbReference type="EMBL" id="JAUJYN010000004">
    <property type="protein sequence ID" value="KAK1274191.1"/>
    <property type="molecule type" value="Genomic_DNA"/>
</dbReference>
<dbReference type="PANTHER" id="PTHR14326:SF58">
    <property type="entry name" value="TPX2 (TARGETING PROTEIN FOR XKLP2) PROTEIN FAMILY"/>
    <property type="match status" value="1"/>
</dbReference>
<evidence type="ECO:0000256" key="5">
    <source>
        <dbReference type="ARBA" id="ARBA00023212"/>
    </source>
</evidence>
<dbReference type="InterPro" id="IPR027329">
    <property type="entry name" value="TPX2_C"/>
</dbReference>
<dbReference type="Proteomes" id="UP001179952">
    <property type="component" value="Unassembled WGS sequence"/>
</dbReference>
<sequence length="225" mass="26260">MEFRRGLSVYSSMDSNDERLSIGSRTSGAGRRSRRNSTDSSSRASGRSWNKKLKVTSQHPFKLRTEQRGRVKEEGFIKKVQEMIAEEEKLRIPIAQGLPWTTEEPQCLVKPPSKERTEPIDLVLHSDVRAVERAGFDQHIAERLTAVEQMRLERERQQKLEEEEEIKRLRRELVPKAQPMPYFDRPFIPRRSAKPRTIPKEPRFHIHPHHKSCVTTSRDSKAMRG</sequence>
<reference evidence="8" key="2">
    <citation type="submission" date="2023-06" db="EMBL/GenBank/DDBJ databases">
        <authorList>
            <person name="Ma L."/>
            <person name="Liu K.-W."/>
            <person name="Li Z."/>
            <person name="Hsiao Y.-Y."/>
            <person name="Qi Y."/>
            <person name="Fu T."/>
            <person name="Tang G."/>
            <person name="Zhang D."/>
            <person name="Sun W.-H."/>
            <person name="Liu D.-K."/>
            <person name="Li Y."/>
            <person name="Chen G.-Z."/>
            <person name="Liu X.-D."/>
            <person name="Liao X.-Y."/>
            <person name="Jiang Y.-T."/>
            <person name="Yu X."/>
            <person name="Hao Y."/>
            <person name="Huang J."/>
            <person name="Zhao X.-W."/>
            <person name="Ke S."/>
            <person name="Chen Y.-Y."/>
            <person name="Wu W.-L."/>
            <person name="Hsu J.-L."/>
            <person name="Lin Y.-F."/>
            <person name="Huang M.-D."/>
            <person name="Li C.-Y."/>
            <person name="Huang L."/>
            <person name="Wang Z.-W."/>
            <person name="Zhao X."/>
            <person name="Zhong W.-Y."/>
            <person name="Peng D.-H."/>
            <person name="Ahmad S."/>
            <person name="Lan S."/>
            <person name="Zhang J.-S."/>
            <person name="Tsai W.-C."/>
            <person name="Van De Peer Y."/>
            <person name="Liu Z.-J."/>
        </authorList>
    </citation>
    <scope>NUCLEOTIDE SEQUENCE</scope>
    <source>
        <strain evidence="8">SCP</strain>
        <tissue evidence="8">Leaves</tissue>
    </source>
</reference>
<dbReference type="GO" id="GO:0005819">
    <property type="term" value="C:spindle"/>
    <property type="evidence" value="ECO:0007669"/>
    <property type="project" value="InterPro"/>
</dbReference>
<dbReference type="Pfam" id="PF06886">
    <property type="entry name" value="TPX2"/>
    <property type="match status" value="1"/>
</dbReference>
<evidence type="ECO:0000313" key="9">
    <source>
        <dbReference type="Proteomes" id="UP001179952"/>
    </source>
</evidence>
<feature type="compositionally biased region" description="Low complexity" evidence="6">
    <location>
        <begin position="21"/>
        <end position="30"/>
    </location>
</feature>
<accession>A0AAV9BCZ1</accession>
<feature type="region of interest" description="Disordered" evidence="6">
    <location>
        <begin position="1"/>
        <end position="66"/>
    </location>
</feature>
<evidence type="ECO:0000256" key="4">
    <source>
        <dbReference type="ARBA" id="ARBA00022701"/>
    </source>
</evidence>
<feature type="region of interest" description="Disordered" evidence="6">
    <location>
        <begin position="180"/>
        <end position="225"/>
    </location>
</feature>
<evidence type="ECO:0000256" key="3">
    <source>
        <dbReference type="ARBA" id="ARBA00022490"/>
    </source>
</evidence>
<organism evidence="8 9">
    <name type="scientific">Acorus gramineus</name>
    <name type="common">Dwarf sweet flag</name>
    <dbReference type="NCBI Taxonomy" id="55184"/>
    <lineage>
        <taxon>Eukaryota</taxon>
        <taxon>Viridiplantae</taxon>
        <taxon>Streptophyta</taxon>
        <taxon>Embryophyta</taxon>
        <taxon>Tracheophyta</taxon>
        <taxon>Spermatophyta</taxon>
        <taxon>Magnoliopsida</taxon>
        <taxon>Liliopsida</taxon>
        <taxon>Acoraceae</taxon>
        <taxon>Acorus</taxon>
    </lineage>
</organism>